<evidence type="ECO:0000256" key="12">
    <source>
        <dbReference type="ARBA" id="ARBA00023136"/>
    </source>
</evidence>
<keyword evidence="9" id="KW-0375">Hydrogen ion transport</keyword>
<organism evidence="16 17">
    <name type="scientific">Rhizobium leguminosarum bv. trifolii WSM597</name>
    <dbReference type="NCBI Taxonomy" id="754764"/>
    <lineage>
        <taxon>Bacteria</taxon>
        <taxon>Pseudomonadati</taxon>
        <taxon>Pseudomonadota</taxon>
        <taxon>Alphaproteobacteria</taxon>
        <taxon>Hyphomicrobiales</taxon>
        <taxon>Rhizobiaceae</taxon>
        <taxon>Rhizobium/Agrobacterium group</taxon>
        <taxon>Rhizobium</taxon>
    </lineage>
</organism>
<dbReference type="Proteomes" id="UP000005092">
    <property type="component" value="Unassembled WGS sequence"/>
</dbReference>
<accession>I9X5W6</accession>
<comment type="similarity">
    <text evidence="2">Belongs to the MotA family.</text>
</comment>
<dbReference type="GO" id="GO:0005886">
    <property type="term" value="C:plasma membrane"/>
    <property type="evidence" value="ECO:0007669"/>
    <property type="project" value="UniProtKB-SubCell"/>
</dbReference>
<reference evidence="16 17" key="1">
    <citation type="submission" date="2012-02" db="EMBL/GenBank/DDBJ databases">
        <title>Improved High-Quality Draft Sequence of Rhizobium leguminosarum bv. trifolii WSM597.</title>
        <authorList>
            <consortium name="US DOE Joint Genome Institute"/>
            <person name="Lucas S."/>
            <person name="Han J."/>
            <person name="Lapidus A."/>
            <person name="Cheng J.-F."/>
            <person name="Goodwin L."/>
            <person name="Pitluck S."/>
            <person name="Peters L."/>
            <person name="Ovchinnikova G."/>
            <person name="Held B."/>
            <person name="Detter J.C."/>
            <person name="Han C."/>
            <person name="Tapia R."/>
            <person name="Land M."/>
            <person name="Hauser L."/>
            <person name="Kyrpides N."/>
            <person name="Ivanova N."/>
            <person name="Pagani I."/>
            <person name="Brau L."/>
            <person name="Yates R."/>
            <person name="O'Hara G."/>
            <person name="Rui T."/>
            <person name="Howieson J."/>
            <person name="Reeve W."/>
            <person name="Woyke T."/>
        </authorList>
    </citation>
    <scope>NUCLEOTIDE SEQUENCE [LARGE SCALE GENOMIC DNA]</scope>
    <source>
        <strain evidence="16 17">WSM597</strain>
    </source>
</reference>
<keyword evidence="4" id="KW-1003">Cell membrane</keyword>
<feature type="transmembrane region" description="Helical" evidence="13">
    <location>
        <begin position="192"/>
        <end position="215"/>
    </location>
</feature>
<dbReference type="InterPro" id="IPR046786">
    <property type="entry name" value="MotA_N"/>
</dbReference>
<dbReference type="GO" id="GO:1902600">
    <property type="term" value="P:proton transmembrane transport"/>
    <property type="evidence" value="ECO:0007669"/>
    <property type="project" value="UniProtKB-KW"/>
</dbReference>
<evidence type="ECO:0000259" key="14">
    <source>
        <dbReference type="Pfam" id="PF01618"/>
    </source>
</evidence>
<evidence type="ECO:0000256" key="8">
    <source>
        <dbReference type="ARBA" id="ARBA00022779"/>
    </source>
</evidence>
<evidence type="ECO:0000256" key="4">
    <source>
        <dbReference type="ARBA" id="ARBA00022475"/>
    </source>
</evidence>
<keyword evidence="3" id="KW-0813">Transport</keyword>
<evidence type="ECO:0000256" key="3">
    <source>
        <dbReference type="ARBA" id="ARBA00022448"/>
    </source>
</evidence>
<dbReference type="InterPro" id="IPR002898">
    <property type="entry name" value="MotA_ExbB_proton_chnl"/>
</dbReference>
<keyword evidence="10 13" id="KW-1133">Transmembrane helix</keyword>
<evidence type="ECO:0000256" key="2">
    <source>
        <dbReference type="ARBA" id="ARBA00008038"/>
    </source>
</evidence>
<evidence type="ECO:0000259" key="15">
    <source>
        <dbReference type="Pfam" id="PF20560"/>
    </source>
</evidence>
<keyword evidence="16" id="KW-0966">Cell projection</keyword>
<feature type="transmembrane region" description="Helical" evidence="13">
    <location>
        <begin position="57"/>
        <end position="78"/>
    </location>
</feature>
<dbReference type="Pfam" id="PF20560">
    <property type="entry name" value="MotA_N"/>
    <property type="match status" value="1"/>
</dbReference>
<feature type="transmembrane region" description="Helical" evidence="13">
    <location>
        <begin position="227"/>
        <end position="254"/>
    </location>
</feature>
<protein>
    <submittedName>
        <fullName evidence="16">Flagellar motor stator protein MotA</fullName>
    </submittedName>
</protein>
<dbReference type="NCBIfam" id="TIGR03818">
    <property type="entry name" value="MotA1"/>
    <property type="match status" value="1"/>
</dbReference>
<evidence type="ECO:0000256" key="6">
    <source>
        <dbReference type="ARBA" id="ARBA00022519"/>
    </source>
</evidence>
<sequence>MLGAQARSSASRKAETLTVLEKSNVQIGLTMNIIIGFIVTCGCVIGSFMAMGGHVDALFQPFEFVIIGGAGLGSFIMANPMKVVKDSGKALGEAFKHAVPKERNYLDTLGVLYSLMRDLRTKSRNEIEAHIDNPAESTIFQSAPTILKNKELTAFICDYVRLIIIGNARSHEIEALMDEELNTIMHDKMKPYYAIQIMGDSFPAIGIVAAVLGVIKAMAHINDSPEVLGHLIGSALVGTFLGILLSYCVCSPLVSQIKIVRNKQHRLYVIVKQTLLAYMNGSVPQVALEYGRKTISAYERPSIDAVEQEMMNPGGENKAA</sequence>
<feature type="domain" description="Motility protein A N-terminal" evidence="15">
    <location>
        <begin position="34"/>
        <end position="122"/>
    </location>
</feature>
<comment type="subcellular location">
    <subcellularLocation>
        <location evidence="1">Cell inner membrane</location>
        <topology evidence="1">Multi-pass membrane protein</topology>
    </subcellularLocation>
</comment>
<dbReference type="GO" id="GO:0006935">
    <property type="term" value="P:chemotaxis"/>
    <property type="evidence" value="ECO:0007669"/>
    <property type="project" value="UniProtKB-KW"/>
</dbReference>
<dbReference type="InterPro" id="IPR022522">
    <property type="entry name" value="Flagellar_motor_stator_MotA"/>
</dbReference>
<evidence type="ECO:0000256" key="7">
    <source>
        <dbReference type="ARBA" id="ARBA00022692"/>
    </source>
</evidence>
<dbReference type="EMBL" id="JH719381">
    <property type="protein sequence ID" value="EJB04211.1"/>
    <property type="molecule type" value="Genomic_DNA"/>
</dbReference>
<keyword evidence="6" id="KW-0997">Cell inner membrane</keyword>
<dbReference type="HOGENOM" id="CLU_068213_0_0_5"/>
<dbReference type="PANTHER" id="PTHR30433:SF4">
    <property type="entry name" value="MOTILITY PROTEIN A"/>
    <property type="match status" value="1"/>
</dbReference>
<feature type="domain" description="MotA/TolQ/ExbB proton channel" evidence="14">
    <location>
        <begin position="159"/>
        <end position="258"/>
    </location>
</feature>
<proteinExistence type="inferred from homology"/>
<keyword evidence="7 13" id="KW-0812">Transmembrane</keyword>
<dbReference type="PANTHER" id="PTHR30433">
    <property type="entry name" value="CHEMOTAXIS PROTEIN MOTA"/>
    <property type="match status" value="1"/>
</dbReference>
<keyword evidence="12 13" id="KW-0472">Membrane</keyword>
<keyword evidence="16" id="KW-0969">Cilium</keyword>
<evidence type="ECO:0000256" key="5">
    <source>
        <dbReference type="ARBA" id="ARBA00022500"/>
    </source>
</evidence>
<evidence type="ECO:0000256" key="9">
    <source>
        <dbReference type="ARBA" id="ARBA00022781"/>
    </source>
</evidence>
<evidence type="ECO:0000313" key="17">
    <source>
        <dbReference type="Proteomes" id="UP000005092"/>
    </source>
</evidence>
<dbReference type="InterPro" id="IPR047055">
    <property type="entry name" value="MotA-like"/>
</dbReference>
<keyword evidence="8" id="KW-0283">Flagellar rotation</keyword>
<evidence type="ECO:0000256" key="11">
    <source>
        <dbReference type="ARBA" id="ARBA00023065"/>
    </source>
</evidence>
<keyword evidence="16" id="KW-0282">Flagellum</keyword>
<dbReference type="InterPro" id="IPR000540">
    <property type="entry name" value="Flag_MotA_CS"/>
</dbReference>
<evidence type="ECO:0000256" key="13">
    <source>
        <dbReference type="SAM" id="Phobius"/>
    </source>
</evidence>
<name>I9X5W6_RHILT</name>
<dbReference type="Pfam" id="PF01618">
    <property type="entry name" value="MotA_ExbB"/>
    <property type="match status" value="1"/>
</dbReference>
<dbReference type="PROSITE" id="PS01307">
    <property type="entry name" value="MOTA"/>
    <property type="match status" value="1"/>
</dbReference>
<evidence type="ECO:0000256" key="10">
    <source>
        <dbReference type="ARBA" id="ARBA00022989"/>
    </source>
</evidence>
<dbReference type="GO" id="GO:0071978">
    <property type="term" value="P:bacterial-type flagellum-dependent swarming motility"/>
    <property type="evidence" value="ECO:0007669"/>
    <property type="project" value="InterPro"/>
</dbReference>
<dbReference type="AlphaFoldDB" id="I9X5W6"/>
<keyword evidence="11" id="KW-0406">Ion transport</keyword>
<evidence type="ECO:0000256" key="1">
    <source>
        <dbReference type="ARBA" id="ARBA00004429"/>
    </source>
</evidence>
<keyword evidence="5" id="KW-0145">Chemotaxis</keyword>
<gene>
    <name evidence="16" type="ORF">Rleg9DRAFT_3060</name>
</gene>
<evidence type="ECO:0000313" key="16">
    <source>
        <dbReference type="EMBL" id="EJB04211.1"/>
    </source>
</evidence>
<feature type="transmembrane region" description="Helical" evidence="13">
    <location>
        <begin position="29"/>
        <end position="51"/>
    </location>
</feature>